<name>A0A9P0GY74_NEZVI</name>
<keyword evidence="1" id="KW-0472">Membrane</keyword>
<accession>A0A9P0GY74</accession>
<evidence type="ECO:0000313" key="2">
    <source>
        <dbReference type="EMBL" id="CAH1390523.1"/>
    </source>
</evidence>
<proteinExistence type="predicted"/>
<keyword evidence="1" id="KW-1133">Transmembrane helix</keyword>
<keyword evidence="3" id="KW-1185">Reference proteome</keyword>
<sequence length="104" mass="12452">MVEMRTRLGISPTRRRSKRIIAKQLIEVMQASGLKRDEIDEIINKRLDISQGLEQDYWKNRQRRKLGNWLKSSVVFTLVFGSFLFMALMRIWMRGTWNECECLE</sequence>
<dbReference type="OrthoDB" id="10352236at2759"/>
<evidence type="ECO:0000256" key="1">
    <source>
        <dbReference type="SAM" id="Phobius"/>
    </source>
</evidence>
<dbReference type="Proteomes" id="UP001152798">
    <property type="component" value="Chromosome 1"/>
</dbReference>
<evidence type="ECO:0000313" key="3">
    <source>
        <dbReference type="Proteomes" id="UP001152798"/>
    </source>
</evidence>
<dbReference type="EMBL" id="OV725077">
    <property type="protein sequence ID" value="CAH1390523.1"/>
    <property type="molecule type" value="Genomic_DNA"/>
</dbReference>
<keyword evidence="1" id="KW-0812">Transmembrane</keyword>
<feature type="transmembrane region" description="Helical" evidence="1">
    <location>
        <begin position="69"/>
        <end position="89"/>
    </location>
</feature>
<dbReference type="AlphaFoldDB" id="A0A9P0GY74"/>
<organism evidence="2 3">
    <name type="scientific">Nezara viridula</name>
    <name type="common">Southern green stink bug</name>
    <name type="synonym">Cimex viridulus</name>
    <dbReference type="NCBI Taxonomy" id="85310"/>
    <lineage>
        <taxon>Eukaryota</taxon>
        <taxon>Metazoa</taxon>
        <taxon>Ecdysozoa</taxon>
        <taxon>Arthropoda</taxon>
        <taxon>Hexapoda</taxon>
        <taxon>Insecta</taxon>
        <taxon>Pterygota</taxon>
        <taxon>Neoptera</taxon>
        <taxon>Paraneoptera</taxon>
        <taxon>Hemiptera</taxon>
        <taxon>Heteroptera</taxon>
        <taxon>Panheteroptera</taxon>
        <taxon>Pentatomomorpha</taxon>
        <taxon>Pentatomoidea</taxon>
        <taxon>Pentatomidae</taxon>
        <taxon>Pentatominae</taxon>
        <taxon>Nezara</taxon>
    </lineage>
</organism>
<protein>
    <submittedName>
        <fullName evidence="2">Uncharacterized protein</fullName>
    </submittedName>
</protein>
<reference evidence="2" key="1">
    <citation type="submission" date="2022-01" db="EMBL/GenBank/DDBJ databases">
        <authorList>
            <person name="King R."/>
        </authorList>
    </citation>
    <scope>NUCLEOTIDE SEQUENCE</scope>
</reference>
<gene>
    <name evidence="2" type="ORF">NEZAVI_LOCUS1718</name>
</gene>